<dbReference type="AlphaFoldDB" id="A0A1S6IRC6"/>
<feature type="domain" description="Prepilin peptidase A24 N-terminal" evidence="9">
    <location>
        <begin position="9"/>
        <end position="89"/>
    </location>
</feature>
<dbReference type="OrthoDB" id="9789291at2"/>
<dbReference type="InterPro" id="IPR050882">
    <property type="entry name" value="Prepilin_peptidase/N-MTase"/>
</dbReference>
<evidence type="ECO:0000256" key="5">
    <source>
        <dbReference type="ARBA" id="ARBA00022989"/>
    </source>
</evidence>
<dbReference type="PANTHER" id="PTHR30487">
    <property type="entry name" value="TYPE 4 PREPILIN-LIKE PROTEINS LEADER PEPTIDE-PROCESSING ENZYME"/>
    <property type="match status" value="1"/>
</dbReference>
<evidence type="ECO:0000256" key="4">
    <source>
        <dbReference type="ARBA" id="ARBA00022692"/>
    </source>
</evidence>
<keyword evidence="5 7" id="KW-1133">Transmembrane helix</keyword>
<feature type="domain" description="Prepilin type IV endopeptidase peptidase" evidence="8">
    <location>
        <begin position="101"/>
        <end position="197"/>
    </location>
</feature>
<keyword evidence="6 7" id="KW-0472">Membrane</keyword>
<name>A0A1S6IRC6_9LACT</name>
<organism evidence="10 11">
    <name type="scientific">Jeotgalibaca dankookensis</name>
    <dbReference type="NCBI Taxonomy" id="708126"/>
    <lineage>
        <taxon>Bacteria</taxon>
        <taxon>Bacillati</taxon>
        <taxon>Bacillota</taxon>
        <taxon>Bacilli</taxon>
        <taxon>Lactobacillales</taxon>
        <taxon>Carnobacteriaceae</taxon>
        <taxon>Jeotgalibaca</taxon>
    </lineage>
</organism>
<keyword evidence="3" id="KW-1003">Cell membrane</keyword>
<comment type="subcellular location">
    <subcellularLocation>
        <location evidence="1">Cell membrane</location>
        <topology evidence="1">Multi-pass membrane protein</topology>
    </subcellularLocation>
</comment>
<dbReference type="GO" id="GO:0004190">
    <property type="term" value="F:aspartic-type endopeptidase activity"/>
    <property type="evidence" value="ECO:0007669"/>
    <property type="project" value="InterPro"/>
</dbReference>
<gene>
    <name evidence="10" type="primary">comC</name>
    <name evidence="10" type="ORF">BW727_101751</name>
</gene>
<sequence>MISFYYFMLGASIASFYFLVAFRLPLGQPIGFSRSKCDSCQKTLDATELIPIFSFLFNHGRCRYCQVNLSLAYPLFELCGATITLFLFHSYSGKSLLINGLLYSILFLMAAIDYHHLFIPDSLQIALFLLLFADPYNHRSLLGAVLFLIVSIFSSYLVKDGLGGGDVKLLVISGFYFGYLTTTKLLLLAASLALSYFLVKKQEKLIPFAPYLTFAFFITKEFFVSR</sequence>
<evidence type="ECO:0000259" key="9">
    <source>
        <dbReference type="Pfam" id="PF06750"/>
    </source>
</evidence>
<comment type="similarity">
    <text evidence="2">Belongs to the peptidase A24 family.</text>
</comment>
<proteinExistence type="inferred from homology"/>
<protein>
    <submittedName>
        <fullName evidence="10">Type 4 prepilin-like proteins leader peptide-processing enzyme</fullName>
    </submittedName>
</protein>
<evidence type="ECO:0000256" key="3">
    <source>
        <dbReference type="ARBA" id="ARBA00022475"/>
    </source>
</evidence>
<dbReference type="RefSeq" id="WP_062472013.1">
    <property type="nucleotide sequence ID" value="NZ_BBYN01000036.1"/>
</dbReference>
<evidence type="ECO:0000259" key="8">
    <source>
        <dbReference type="Pfam" id="PF01478"/>
    </source>
</evidence>
<feature type="transmembrane region" description="Helical" evidence="7">
    <location>
        <begin position="140"/>
        <end position="158"/>
    </location>
</feature>
<feature type="transmembrane region" description="Helical" evidence="7">
    <location>
        <begin position="170"/>
        <end position="198"/>
    </location>
</feature>
<dbReference type="PANTHER" id="PTHR30487:SF0">
    <property type="entry name" value="PREPILIN LEADER PEPTIDASE_N-METHYLTRANSFERASE-RELATED"/>
    <property type="match status" value="1"/>
</dbReference>
<dbReference type="EMBL" id="CP019728">
    <property type="protein sequence ID" value="AQS54105.1"/>
    <property type="molecule type" value="Genomic_DNA"/>
</dbReference>
<evidence type="ECO:0000256" key="2">
    <source>
        <dbReference type="ARBA" id="ARBA00005801"/>
    </source>
</evidence>
<feature type="transmembrane region" description="Helical" evidence="7">
    <location>
        <begin position="6"/>
        <end position="26"/>
    </location>
</feature>
<keyword evidence="4 7" id="KW-0812">Transmembrane</keyword>
<dbReference type="Pfam" id="PF06750">
    <property type="entry name" value="A24_N_bact"/>
    <property type="match status" value="1"/>
</dbReference>
<dbReference type="KEGG" id="jda:BW727_101751"/>
<evidence type="ECO:0000256" key="6">
    <source>
        <dbReference type="ARBA" id="ARBA00023136"/>
    </source>
</evidence>
<dbReference type="Pfam" id="PF01478">
    <property type="entry name" value="Peptidase_A24"/>
    <property type="match status" value="1"/>
</dbReference>
<accession>A0A1S6IRC6</accession>
<dbReference type="InterPro" id="IPR000045">
    <property type="entry name" value="Prepilin_IV_endopep_pep"/>
</dbReference>
<dbReference type="Proteomes" id="UP000188993">
    <property type="component" value="Chromosome"/>
</dbReference>
<dbReference type="GO" id="GO:0006465">
    <property type="term" value="P:signal peptide processing"/>
    <property type="evidence" value="ECO:0007669"/>
    <property type="project" value="TreeGrafter"/>
</dbReference>
<reference evidence="10 11" key="1">
    <citation type="journal article" date="2014" name="Int. J. Syst. Evol. Microbiol.">
        <title>Jeotgalibaca dankookensis gen. nov., sp. nov., a member of the family Carnobacteriaceae, isolated from seujeot (Korean traditional food).</title>
        <authorList>
            <person name="Lee D.G."/>
            <person name="Trujillo M.E."/>
            <person name="Kang H."/>
            <person name="Ahn T.Y."/>
        </authorList>
    </citation>
    <scope>NUCLEOTIDE SEQUENCE [LARGE SCALE GENOMIC DNA]</scope>
    <source>
        <strain evidence="10 11">EX-07</strain>
    </source>
</reference>
<dbReference type="InterPro" id="IPR010627">
    <property type="entry name" value="Prepilin_pept_A24_N"/>
</dbReference>
<feature type="transmembrane region" description="Helical" evidence="7">
    <location>
        <begin position="71"/>
        <end position="91"/>
    </location>
</feature>
<keyword evidence="11" id="KW-1185">Reference proteome</keyword>
<dbReference type="Gene3D" id="1.20.120.1220">
    <property type="match status" value="1"/>
</dbReference>
<evidence type="ECO:0000313" key="11">
    <source>
        <dbReference type="Proteomes" id="UP000188993"/>
    </source>
</evidence>
<evidence type="ECO:0000256" key="1">
    <source>
        <dbReference type="ARBA" id="ARBA00004651"/>
    </source>
</evidence>
<evidence type="ECO:0000313" key="10">
    <source>
        <dbReference type="EMBL" id="AQS54105.1"/>
    </source>
</evidence>
<evidence type="ECO:0000256" key="7">
    <source>
        <dbReference type="SAM" id="Phobius"/>
    </source>
</evidence>
<dbReference type="GO" id="GO:0005886">
    <property type="term" value="C:plasma membrane"/>
    <property type="evidence" value="ECO:0007669"/>
    <property type="project" value="UniProtKB-SubCell"/>
</dbReference>
<dbReference type="STRING" id="708126.BW727_101751"/>